<protein>
    <submittedName>
        <fullName evidence="2">Uncharacterized protein</fullName>
    </submittedName>
</protein>
<feature type="region of interest" description="Disordered" evidence="1">
    <location>
        <begin position="24"/>
        <end position="43"/>
    </location>
</feature>
<accession>A0AAD1X7L5</accession>
<dbReference type="EMBL" id="CAMPGE010007204">
    <property type="protein sequence ID" value="CAI2366129.1"/>
    <property type="molecule type" value="Genomic_DNA"/>
</dbReference>
<reference evidence="2" key="1">
    <citation type="submission" date="2023-07" db="EMBL/GenBank/DDBJ databases">
        <authorList>
            <consortium name="AG Swart"/>
            <person name="Singh M."/>
            <person name="Singh A."/>
            <person name="Seah K."/>
            <person name="Emmerich C."/>
        </authorList>
    </citation>
    <scope>NUCLEOTIDE SEQUENCE</scope>
    <source>
        <strain evidence="2">DP1</strain>
    </source>
</reference>
<proteinExistence type="predicted"/>
<name>A0AAD1X7L5_EUPCR</name>
<evidence type="ECO:0000313" key="2">
    <source>
        <dbReference type="EMBL" id="CAI2366129.1"/>
    </source>
</evidence>
<keyword evidence="3" id="KW-1185">Reference proteome</keyword>
<evidence type="ECO:0000313" key="3">
    <source>
        <dbReference type="Proteomes" id="UP001295684"/>
    </source>
</evidence>
<gene>
    <name evidence="2" type="ORF">ECRASSUSDP1_LOCUS7400</name>
</gene>
<sequence length="379" mass="43675">MFAAIGNSYSQEALGVPGLDRNYSSVRGNQKSPGLPSVNPYNDTSALSPTRLAPGYITSLVKNQLRTKKFMNLKKLYSRNLKENTKIKDKSRISSIRRKNCSVQDILKENSFEAKDRLTSMKVNLKPITKKERLLKLKTKRKLKHEKFIESKSNRSPSSGSRNYDEALKCLSMTLEKEKSLSNFDNKSLPNIITMKGAISNITQNRGPIRKVQPSKSKKLQKMTLRRMQELNKKYQILDKSDKMHNFMQNISRDNPFYDNHSSCKKLSNELNVLNSTIKNVQRKKKIDFEKLATKLKEKYVRKKKLFPPTVDEIIRYNTFSTKPENVLPGSRDSSPVRYKNYDHLSLGIYPQHNYSDTVDASARKLNNKSPGQQIFVDR</sequence>
<comment type="caution">
    <text evidence="2">The sequence shown here is derived from an EMBL/GenBank/DDBJ whole genome shotgun (WGS) entry which is preliminary data.</text>
</comment>
<evidence type="ECO:0000256" key="1">
    <source>
        <dbReference type="SAM" id="MobiDB-lite"/>
    </source>
</evidence>
<dbReference type="Proteomes" id="UP001295684">
    <property type="component" value="Unassembled WGS sequence"/>
</dbReference>
<organism evidence="2 3">
    <name type="scientific">Euplotes crassus</name>
    <dbReference type="NCBI Taxonomy" id="5936"/>
    <lineage>
        <taxon>Eukaryota</taxon>
        <taxon>Sar</taxon>
        <taxon>Alveolata</taxon>
        <taxon>Ciliophora</taxon>
        <taxon>Intramacronucleata</taxon>
        <taxon>Spirotrichea</taxon>
        <taxon>Hypotrichia</taxon>
        <taxon>Euplotida</taxon>
        <taxon>Euplotidae</taxon>
        <taxon>Moneuplotes</taxon>
    </lineage>
</organism>
<dbReference type="AlphaFoldDB" id="A0AAD1X7L5"/>